<dbReference type="PATRIC" id="fig|754476.3.peg.740"/>
<gene>
    <name evidence="1" type="ordered locus">Q7A_751</name>
</gene>
<dbReference type="PROSITE" id="PS51257">
    <property type="entry name" value="PROKAR_LIPOPROTEIN"/>
    <property type="match status" value="1"/>
</dbReference>
<dbReference type="eggNOG" id="ENOG5031K9Q">
    <property type="taxonomic scope" value="Bacteria"/>
</dbReference>
<dbReference type="RefSeq" id="WP_014705971.1">
    <property type="nucleotide sequence ID" value="NC_017857.3"/>
</dbReference>
<accession>I1XGS7</accession>
<dbReference type="Pfam" id="PF09411">
    <property type="entry name" value="PagL"/>
    <property type="match status" value="1"/>
</dbReference>
<dbReference type="Proteomes" id="UP000009144">
    <property type="component" value="Chromosome"/>
</dbReference>
<evidence type="ECO:0000313" key="1">
    <source>
        <dbReference type="EMBL" id="AFI83596.1"/>
    </source>
</evidence>
<reference evidence="1 2" key="1">
    <citation type="journal article" date="2012" name="J. Bacteriol.">
        <title>Complete genome sequences of Methylophaga sp. strain JAM1 and Methylophaga sp. strain JAM7.</title>
        <authorList>
            <person name="Villeneuve C."/>
            <person name="Martineau C."/>
            <person name="Mauffrey F."/>
            <person name="Villemur R."/>
        </authorList>
    </citation>
    <scope>NUCLEOTIDE SEQUENCE [LARGE SCALE GENOMIC DNA]</scope>
    <source>
        <strain evidence="1 2">JAM1</strain>
    </source>
</reference>
<keyword evidence="2" id="KW-1185">Reference proteome</keyword>
<name>I1XGS7_METNJ</name>
<dbReference type="HOGENOM" id="CLU_116714_0_0_6"/>
<dbReference type="OrthoDB" id="6199047at2"/>
<organism evidence="1 2">
    <name type="scientific">Methylophaga nitratireducenticrescens</name>
    <dbReference type="NCBI Taxonomy" id="754476"/>
    <lineage>
        <taxon>Bacteria</taxon>
        <taxon>Pseudomonadati</taxon>
        <taxon>Pseudomonadota</taxon>
        <taxon>Gammaproteobacteria</taxon>
        <taxon>Thiotrichales</taxon>
        <taxon>Piscirickettsiaceae</taxon>
        <taxon>Methylophaga</taxon>
    </lineage>
</organism>
<dbReference type="Gene3D" id="2.40.160.20">
    <property type="match status" value="1"/>
</dbReference>
<dbReference type="STRING" id="754476.Q7A_751"/>
<dbReference type="EMBL" id="CP003390">
    <property type="protein sequence ID" value="AFI83596.1"/>
    <property type="molecule type" value="Genomic_DNA"/>
</dbReference>
<sequence length="162" mass="17575">MKKQGIVGILGLLACFSVEAQSPEVAISAGSFEVFESDNSLELGVEYRFASQDSFFNLIPAVGVSANSDGGYWVHAGARYDINMGEKWVLTPQLAGVAYEDGDGQDLGSGFLFRSGIELGYRINPSSRIALTLYHMSNADLAKNNPGSESLMFSYSFSPFYR</sequence>
<dbReference type="InterPro" id="IPR018550">
    <property type="entry name" value="Lipid-A_deacylase-rel"/>
</dbReference>
<dbReference type="KEGG" id="mej:Q7A_751"/>
<proteinExistence type="predicted"/>
<reference evidence="1 2" key="2">
    <citation type="journal article" date="2013" name="Int. J. Syst. Evol. Microbiol.">
        <title>Methylophaga nitratireducenticrescens sp. nov. and Methylophaga frappieri sp. nov., isolated from the biofilm of the methanol-fed denitrification system treating the seawater at the Montreal Biodome.</title>
        <authorList>
            <person name="Villeneuve C."/>
            <person name="Martineau C."/>
            <person name="Mauffrey F."/>
            <person name="Villemur R."/>
        </authorList>
    </citation>
    <scope>NUCLEOTIDE SEQUENCE [LARGE SCALE GENOMIC DNA]</scope>
    <source>
        <strain evidence="1 2">JAM1</strain>
    </source>
</reference>
<protein>
    <submittedName>
        <fullName evidence="1">Lipid A 3-O-deacylase (PagL)</fullName>
    </submittedName>
</protein>
<dbReference type="AlphaFoldDB" id="I1XGS7"/>
<evidence type="ECO:0000313" key="2">
    <source>
        <dbReference type="Proteomes" id="UP000009144"/>
    </source>
</evidence>